<keyword evidence="2" id="KW-1185">Reference proteome</keyword>
<keyword evidence="1" id="KW-0489">Methyltransferase</keyword>
<dbReference type="RefSeq" id="WP_062535081.1">
    <property type="nucleotide sequence ID" value="NZ_DF970159.1"/>
</dbReference>
<dbReference type="OrthoDB" id="9791944at2"/>
<sequence length="267" mass="30140">MPACKLCAAETAPFGEQLVLGRHRAAYRRCTACGYVFVENPHWLDEAYASSAIAALDTGIVHRNLWLADTVAALLALRFRGVGRCLDYGGGGGLFVRLLRDRGYDFRWQDRHCPNLFARGFEAGDDERFDLITCFEVVEHLVDPLVTFDALAARAPTLVFATELLPATANRPGEWHYYAPQTGQHVGFFTRASLEGVARRLGRHLASDGRRLHVIATRPIGDRLLRLLARKRWARRLARRFDRRPPLTWSDAALLEQRLLTPRRPAP</sequence>
<organism evidence="1">
    <name type="scientific">Mizugakiibacter sediminis</name>
    <dbReference type="NCBI Taxonomy" id="1475481"/>
    <lineage>
        <taxon>Bacteria</taxon>
        <taxon>Pseudomonadati</taxon>
        <taxon>Pseudomonadota</taxon>
        <taxon>Gammaproteobacteria</taxon>
        <taxon>Lysobacterales</taxon>
        <taxon>Rhodanobacteraceae</taxon>
        <taxon>Mizugakiibacter</taxon>
    </lineage>
</organism>
<protein>
    <submittedName>
        <fullName evidence="1">Methyltransferase type 11</fullName>
    </submittedName>
</protein>
<evidence type="ECO:0000313" key="2">
    <source>
        <dbReference type="Proteomes" id="UP000253740"/>
    </source>
</evidence>
<dbReference type="STRING" id="1475481.GCA_000953855_00669"/>
<evidence type="ECO:0000313" key="1">
    <source>
        <dbReference type="EMBL" id="GAP65370.1"/>
    </source>
</evidence>
<dbReference type="Gene3D" id="3.40.50.150">
    <property type="entry name" value="Vaccinia Virus protein VP39"/>
    <property type="match status" value="1"/>
</dbReference>
<accession>A0A0K8QK98</accession>
<dbReference type="GO" id="GO:0008168">
    <property type="term" value="F:methyltransferase activity"/>
    <property type="evidence" value="ECO:0007669"/>
    <property type="project" value="UniProtKB-KW"/>
</dbReference>
<keyword evidence="1" id="KW-0808">Transferase</keyword>
<gene>
    <name evidence="1" type="ORF">MBSD_n0659</name>
</gene>
<dbReference type="GO" id="GO:0032259">
    <property type="term" value="P:methylation"/>
    <property type="evidence" value="ECO:0007669"/>
    <property type="project" value="UniProtKB-KW"/>
</dbReference>
<proteinExistence type="predicted"/>
<dbReference type="AlphaFoldDB" id="A0A0K8QK98"/>
<dbReference type="Proteomes" id="UP000253740">
    <property type="component" value="Unassembled WGS sequence"/>
</dbReference>
<dbReference type="Pfam" id="PF13489">
    <property type="entry name" value="Methyltransf_23"/>
    <property type="match status" value="1"/>
</dbReference>
<reference evidence="1" key="1">
    <citation type="submission" date="2015-08" db="EMBL/GenBank/DDBJ databases">
        <title>Complete DNA Sequence of Pseudomonas syringae pv. actinidiae, the Causal Agent of Kiwifruit Canker Disease.</title>
        <authorList>
            <person name="Rikkerink E.H.A."/>
            <person name="Fineran P.C."/>
        </authorList>
    </citation>
    <scope>NUCLEOTIDE SEQUENCE</scope>
    <source>
        <strain evidence="1">SkMP5</strain>
    </source>
</reference>
<dbReference type="SUPFAM" id="SSF53335">
    <property type="entry name" value="S-adenosyl-L-methionine-dependent methyltransferases"/>
    <property type="match status" value="1"/>
</dbReference>
<dbReference type="EMBL" id="DF970159">
    <property type="protein sequence ID" value="GAP65370.1"/>
    <property type="molecule type" value="Genomic_DNA"/>
</dbReference>
<name>A0A0K8QK98_9GAMM</name>
<dbReference type="InterPro" id="IPR029063">
    <property type="entry name" value="SAM-dependent_MTases_sf"/>
</dbReference>